<proteinExistence type="predicted"/>
<evidence type="ECO:0000313" key="4">
    <source>
        <dbReference type="Proteomes" id="UP000193749"/>
    </source>
</evidence>
<dbReference type="RefSeq" id="WP_244193580.1">
    <property type="nucleotide sequence ID" value="NZ_JAGGMY010000001.1"/>
</dbReference>
<dbReference type="Gene3D" id="3.40.50.2000">
    <property type="entry name" value="Glycogen Phosphorylase B"/>
    <property type="match status" value="2"/>
</dbReference>
<dbReference type="EMBL" id="MLJI01000001">
    <property type="protein sequence ID" value="ORM94147.1"/>
    <property type="molecule type" value="Genomic_DNA"/>
</dbReference>
<gene>
    <name evidence="3" type="ORF">HA50_12595</name>
</gene>
<dbReference type="Pfam" id="PF00534">
    <property type="entry name" value="Glycos_transf_1"/>
    <property type="match status" value="1"/>
</dbReference>
<sequence length="363" mass="41063">MHDANHKKILFVSETLHGHGGMENVTRQVINLINSDNAFSAGLFLLDSRLEIASERWLDGLVWGQSSSVTRNPKIARFVHILRLARFMRQHKPDVVIALNTIPCMLARKALHLSGCKATLYSWMHLPPKNRYRPHYLLMADAHLAISAEIKSQLIELGAKPDSIHVVFNPVKAVPLVIARPAHTRFLYVGRVHFEDQKQLKDLFDALQQVQGNWTLDIVGDGYDRERCEDYAQQLGIAANLQWHGWQPNAWKYIETHIKEVTSLVLTSNHEGFPLILLEAMARGIFCVSSDCISGPSEIIYPDVNGLLYPVNQVGQLAEILQGIADGRALPDAQEIKQSLAVFYEANYMERLERIIVQDTHIE</sequence>
<dbReference type="Pfam" id="PF13439">
    <property type="entry name" value="Glyco_transf_4"/>
    <property type="match status" value="1"/>
</dbReference>
<name>A0A1X1EW46_PANCY</name>
<dbReference type="PANTHER" id="PTHR12526:SF630">
    <property type="entry name" value="GLYCOSYLTRANSFERASE"/>
    <property type="match status" value="1"/>
</dbReference>
<feature type="domain" description="Glycosyltransferase subfamily 4-like N-terminal" evidence="2">
    <location>
        <begin position="75"/>
        <end position="171"/>
    </location>
</feature>
<dbReference type="PANTHER" id="PTHR12526">
    <property type="entry name" value="GLYCOSYLTRANSFERASE"/>
    <property type="match status" value="1"/>
</dbReference>
<comment type="caution">
    <text evidence="3">The sequence shown here is derived from an EMBL/GenBank/DDBJ whole genome shotgun (WGS) entry which is preliminary data.</text>
</comment>
<dbReference type="SUPFAM" id="SSF53756">
    <property type="entry name" value="UDP-Glycosyltransferase/glycogen phosphorylase"/>
    <property type="match status" value="1"/>
</dbReference>
<dbReference type="InterPro" id="IPR001296">
    <property type="entry name" value="Glyco_trans_1"/>
</dbReference>
<reference evidence="3 4" key="1">
    <citation type="journal article" date="2017" name="Antonie Van Leeuwenhoek">
        <title>Phylogenomic resolution of the bacterial genus Pantoea and its relationship with Erwinia and Tatumella.</title>
        <authorList>
            <person name="Palmer M."/>
            <person name="Steenkamp E.T."/>
            <person name="Coetzee M.P."/>
            <person name="Chan W.Y."/>
            <person name="van Zyl E."/>
            <person name="De Maayer P."/>
            <person name="Coutinho T.A."/>
            <person name="Blom J."/>
            <person name="Smits T.H."/>
            <person name="Duffy B."/>
            <person name="Venter S.N."/>
        </authorList>
    </citation>
    <scope>NUCLEOTIDE SEQUENCE [LARGE SCALE GENOMIC DNA]</scope>
    <source>
        <strain evidence="3 4">LMG 2657</strain>
    </source>
</reference>
<dbReference type="Proteomes" id="UP000193749">
    <property type="component" value="Unassembled WGS sequence"/>
</dbReference>
<dbReference type="GO" id="GO:0016757">
    <property type="term" value="F:glycosyltransferase activity"/>
    <property type="evidence" value="ECO:0007669"/>
    <property type="project" value="InterPro"/>
</dbReference>
<keyword evidence="3" id="KW-0808">Transferase</keyword>
<protein>
    <submittedName>
        <fullName evidence="3">Glycosyl transferase</fullName>
    </submittedName>
</protein>
<accession>A0A1X1EW46</accession>
<keyword evidence="4" id="KW-1185">Reference proteome</keyword>
<dbReference type="InterPro" id="IPR028098">
    <property type="entry name" value="Glyco_trans_4-like_N"/>
</dbReference>
<organism evidence="3 4">
    <name type="scientific">Pantoea cypripedii</name>
    <name type="common">Pectobacterium cypripedii</name>
    <name type="synonym">Erwinia cypripedii</name>
    <dbReference type="NCBI Taxonomy" id="55209"/>
    <lineage>
        <taxon>Bacteria</taxon>
        <taxon>Pseudomonadati</taxon>
        <taxon>Pseudomonadota</taxon>
        <taxon>Gammaproteobacteria</taxon>
        <taxon>Enterobacterales</taxon>
        <taxon>Erwiniaceae</taxon>
        <taxon>Pantoea</taxon>
    </lineage>
</organism>
<dbReference type="STRING" id="55209.HA50_12595"/>
<dbReference type="CDD" id="cd03811">
    <property type="entry name" value="GT4_GT28_WabH-like"/>
    <property type="match status" value="1"/>
</dbReference>
<evidence type="ECO:0000259" key="1">
    <source>
        <dbReference type="Pfam" id="PF00534"/>
    </source>
</evidence>
<evidence type="ECO:0000259" key="2">
    <source>
        <dbReference type="Pfam" id="PF13439"/>
    </source>
</evidence>
<evidence type="ECO:0000313" key="3">
    <source>
        <dbReference type="EMBL" id="ORM94147.1"/>
    </source>
</evidence>
<dbReference type="AlphaFoldDB" id="A0A1X1EW46"/>
<dbReference type="GO" id="GO:1901135">
    <property type="term" value="P:carbohydrate derivative metabolic process"/>
    <property type="evidence" value="ECO:0007669"/>
    <property type="project" value="UniProtKB-ARBA"/>
</dbReference>
<feature type="domain" description="Glycosyl transferase family 1" evidence="1">
    <location>
        <begin position="186"/>
        <end position="325"/>
    </location>
</feature>